<accession>X1EQS0</accession>
<dbReference type="Pfam" id="PF12705">
    <property type="entry name" value="PDDEXK_1"/>
    <property type="match status" value="1"/>
</dbReference>
<dbReference type="InterPro" id="IPR038726">
    <property type="entry name" value="PDDEXK_AddAB-type"/>
</dbReference>
<dbReference type="Gene3D" id="3.90.320.10">
    <property type="match status" value="1"/>
</dbReference>
<gene>
    <name evidence="2" type="ORF">S01H4_59755</name>
</gene>
<organism evidence="2">
    <name type="scientific">marine sediment metagenome</name>
    <dbReference type="NCBI Taxonomy" id="412755"/>
    <lineage>
        <taxon>unclassified sequences</taxon>
        <taxon>metagenomes</taxon>
        <taxon>ecological metagenomes</taxon>
    </lineage>
</organism>
<comment type="caution">
    <text evidence="2">The sequence shown here is derived from an EMBL/GenBank/DDBJ whole genome shotgun (WGS) entry which is preliminary data.</text>
</comment>
<evidence type="ECO:0000313" key="2">
    <source>
        <dbReference type="EMBL" id="GAH10968.1"/>
    </source>
</evidence>
<feature type="non-terminal residue" evidence="2">
    <location>
        <position position="1"/>
    </location>
</feature>
<feature type="non-terminal residue" evidence="2">
    <location>
        <position position="198"/>
    </location>
</feature>
<dbReference type="AlphaFoldDB" id="X1EQS0"/>
<feature type="domain" description="PD-(D/E)XK endonuclease-like" evidence="1">
    <location>
        <begin position="37"/>
        <end position="112"/>
    </location>
</feature>
<dbReference type="SUPFAM" id="SSF52540">
    <property type="entry name" value="P-loop containing nucleoside triphosphate hydrolases"/>
    <property type="match status" value="1"/>
</dbReference>
<name>X1EQS0_9ZZZZ</name>
<sequence length="198" mass="23637">KICERRKEIYNIGEVSKVIIEFLNLAKAREWFEKQPLRQIQQEVEYVGKDGSLYRFDRVVIDPDRIIVIDFKTGKEGMSYYRTQLKNYMKILSALNPQKIIKGYLAYIDTRKVEELDYYFAYFPYVVNFLSSFTYLFNNFINNVLPRYQHSDITILAKRNAQVEMIVEWLTEKNIPSASFSSLNIRKRKIIREIMSLL</sequence>
<evidence type="ECO:0000259" key="1">
    <source>
        <dbReference type="Pfam" id="PF12705"/>
    </source>
</evidence>
<dbReference type="InterPro" id="IPR011604">
    <property type="entry name" value="PDDEXK-like_dom_sf"/>
</dbReference>
<dbReference type="InterPro" id="IPR027417">
    <property type="entry name" value="P-loop_NTPase"/>
</dbReference>
<protein>
    <recommendedName>
        <fullName evidence="1">PD-(D/E)XK endonuclease-like domain-containing protein</fullName>
    </recommendedName>
</protein>
<proteinExistence type="predicted"/>
<reference evidence="2" key="1">
    <citation type="journal article" date="2014" name="Front. Microbiol.">
        <title>High frequency of phylogenetically diverse reductive dehalogenase-homologous genes in deep subseafloor sedimentary metagenomes.</title>
        <authorList>
            <person name="Kawai M."/>
            <person name="Futagami T."/>
            <person name="Toyoda A."/>
            <person name="Takaki Y."/>
            <person name="Nishi S."/>
            <person name="Hori S."/>
            <person name="Arai W."/>
            <person name="Tsubouchi T."/>
            <person name="Morono Y."/>
            <person name="Uchiyama I."/>
            <person name="Ito T."/>
            <person name="Fujiyama A."/>
            <person name="Inagaki F."/>
            <person name="Takami H."/>
        </authorList>
    </citation>
    <scope>NUCLEOTIDE SEQUENCE</scope>
    <source>
        <strain evidence="2">Expedition CK06-06</strain>
    </source>
</reference>
<dbReference type="EMBL" id="BART01035101">
    <property type="protein sequence ID" value="GAH10968.1"/>
    <property type="molecule type" value="Genomic_DNA"/>
</dbReference>